<evidence type="ECO:0008006" key="5">
    <source>
        <dbReference type="Google" id="ProtNLM"/>
    </source>
</evidence>
<keyword evidence="2" id="KW-0812">Transmembrane</keyword>
<feature type="transmembrane region" description="Helical" evidence="2">
    <location>
        <begin position="94"/>
        <end position="111"/>
    </location>
</feature>
<dbReference type="InterPro" id="IPR025445">
    <property type="entry name" value="DUF4191"/>
</dbReference>
<protein>
    <recommendedName>
        <fullName evidence="5">DUF4191 domain-containing protein</fullName>
    </recommendedName>
</protein>
<organism evidence="3 4">
    <name type="scientific">Jatrophihabitans endophyticus</name>
    <dbReference type="NCBI Taxonomy" id="1206085"/>
    <lineage>
        <taxon>Bacteria</taxon>
        <taxon>Bacillati</taxon>
        <taxon>Actinomycetota</taxon>
        <taxon>Actinomycetes</taxon>
        <taxon>Jatrophihabitantales</taxon>
        <taxon>Jatrophihabitantaceae</taxon>
        <taxon>Jatrophihabitans</taxon>
    </lineage>
</organism>
<dbReference type="STRING" id="1206085.SAMN05443575_2290"/>
<keyword evidence="4" id="KW-1185">Reference proteome</keyword>
<feature type="region of interest" description="Disordered" evidence="1">
    <location>
        <begin position="241"/>
        <end position="269"/>
    </location>
</feature>
<dbReference type="EMBL" id="FQVU01000003">
    <property type="protein sequence ID" value="SHG57486.1"/>
    <property type="molecule type" value="Genomic_DNA"/>
</dbReference>
<gene>
    <name evidence="3" type="ORF">SAMN05443575_2290</name>
</gene>
<evidence type="ECO:0000313" key="3">
    <source>
        <dbReference type="EMBL" id="SHG57486.1"/>
    </source>
</evidence>
<evidence type="ECO:0000256" key="1">
    <source>
        <dbReference type="SAM" id="MobiDB-lite"/>
    </source>
</evidence>
<reference evidence="3 4" key="1">
    <citation type="submission" date="2016-11" db="EMBL/GenBank/DDBJ databases">
        <authorList>
            <person name="Jaros S."/>
            <person name="Januszkiewicz K."/>
            <person name="Wedrychowicz H."/>
        </authorList>
    </citation>
    <scope>NUCLEOTIDE SEQUENCE [LARGE SCALE GENOMIC DNA]</scope>
    <source>
        <strain evidence="3 4">DSM 45627</strain>
    </source>
</reference>
<name>A0A1M5KXM4_9ACTN</name>
<evidence type="ECO:0000256" key="2">
    <source>
        <dbReference type="SAM" id="Phobius"/>
    </source>
</evidence>
<feature type="region of interest" description="Disordered" evidence="1">
    <location>
        <begin position="17"/>
        <end position="44"/>
    </location>
</feature>
<keyword evidence="2" id="KW-0472">Membrane</keyword>
<proteinExistence type="predicted"/>
<feature type="transmembrane region" description="Helical" evidence="2">
    <location>
        <begin position="66"/>
        <end position="88"/>
    </location>
</feature>
<dbReference type="Proteomes" id="UP000186132">
    <property type="component" value="Unassembled WGS sequence"/>
</dbReference>
<keyword evidence="2" id="KW-1133">Transmembrane helix</keyword>
<sequence>MYLTGSAAVPRPNYSRRMAKSAGAGKPKLSRAEKAQVRSAKRAKRRETWRNLRQAFTLTRQNDPRFLPYLVSFAVLAAALVYVVAFLVTDSPYFPIPLALLAAVFVGMLVFSRRAQSSMYAQAEGQAGAAGWMLQQQLRGDWRLTQAVAGTTQLDAVHRLVGRPGVVLVGEGAPHRLRGLIAQEKKRTARVVGDTPIYDITVGTGEGDVRLGKLNRYLLKLPANLSKEQVGALEKRLAALGGGKSPLPQGPMPQGAKMRNVQRTVRRRT</sequence>
<dbReference type="AlphaFoldDB" id="A0A1M5KXM4"/>
<dbReference type="Pfam" id="PF13829">
    <property type="entry name" value="DUF4191"/>
    <property type="match status" value="1"/>
</dbReference>
<accession>A0A1M5KXM4</accession>
<evidence type="ECO:0000313" key="4">
    <source>
        <dbReference type="Proteomes" id="UP000186132"/>
    </source>
</evidence>